<evidence type="ECO:0000313" key="1">
    <source>
        <dbReference type="EMBL" id="SVD76024.1"/>
    </source>
</evidence>
<dbReference type="AlphaFoldDB" id="A0A382XYN7"/>
<sequence length="145" mass="16007">MNTGCRLLRSFTLRVFITCLTGVALWISEAYAVDDSDNKYIVVAPYWQSDSTSYSFIAVSHPSLSDMASQIGLTLHAIQSDKTAFNEAISFTISAGKTERVFIVRTGHSIVNSTIIPSGHFIVGTSDYKYGNIIVRPVATYPFQR</sequence>
<feature type="non-terminal residue" evidence="1">
    <location>
        <position position="145"/>
    </location>
</feature>
<name>A0A382XYN7_9ZZZZ</name>
<gene>
    <name evidence="1" type="ORF">METZ01_LOCUS428878</name>
</gene>
<dbReference type="EMBL" id="UINC01171452">
    <property type="protein sequence ID" value="SVD76024.1"/>
    <property type="molecule type" value="Genomic_DNA"/>
</dbReference>
<proteinExistence type="predicted"/>
<reference evidence="1" key="1">
    <citation type="submission" date="2018-05" db="EMBL/GenBank/DDBJ databases">
        <authorList>
            <person name="Lanie J.A."/>
            <person name="Ng W.-L."/>
            <person name="Kazmierczak K.M."/>
            <person name="Andrzejewski T.M."/>
            <person name="Davidsen T.M."/>
            <person name="Wayne K.J."/>
            <person name="Tettelin H."/>
            <person name="Glass J.I."/>
            <person name="Rusch D."/>
            <person name="Podicherti R."/>
            <person name="Tsui H.-C.T."/>
            <person name="Winkler M.E."/>
        </authorList>
    </citation>
    <scope>NUCLEOTIDE SEQUENCE</scope>
</reference>
<protein>
    <submittedName>
        <fullName evidence="1">Uncharacterized protein</fullName>
    </submittedName>
</protein>
<organism evidence="1">
    <name type="scientific">marine metagenome</name>
    <dbReference type="NCBI Taxonomy" id="408172"/>
    <lineage>
        <taxon>unclassified sequences</taxon>
        <taxon>metagenomes</taxon>
        <taxon>ecological metagenomes</taxon>
    </lineage>
</organism>
<accession>A0A382XYN7</accession>